<reference evidence="1 2" key="1">
    <citation type="submission" date="2017-09" db="EMBL/GenBank/DDBJ databases">
        <title>Depth-based differentiation of microbial function through sediment-hosted aquifers and enrichment of novel symbionts in the deep terrestrial subsurface.</title>
        <authorList>
            <person name="Probst A.J."/>
            <person name="Ladd B."/>
            <person name="Jarett J.K."/>
            <person name="Geller-Mcgrath D.E."/>
            <person name="Sieber C.M."/>
            <person name="Emerson J.B."/>
            <person name="Anantharaman K."/>
            <person name="Thomas B.C."/>
            <person name="Malmstrom R."/>
            <person name="Stieglmeier M."/>
            <person name="Klingl A."/>
            <person name="Woyke T."/>
            <person name="Ryan C.M."/>
            <person name="Banfield J.F."/>
        </authorList>
    </citation>
    <scope>NUCLEOTIDE SEQUENCE [LARGE SCALE GENOMIC DNA]</scope>
    <source>
        <strain evidence="1">CG23_combo_of_CG06-09_8_20_14_all_38_19</strain>
    </source>
</reference>
<evidence type="ECO:0000313" key="2">
    <source>
        <dbReference type="Proteomes" id="UP000230273"/>
    </source>
</evidence>
<name>A0A2G9YW93_9BACT</name>
<comment type="caution">
    <text evidence="1">The sequence shown here is derived from an EMBL/GenBank/DDBJ whole genome shotgun (WGS) entry which is preliminary data.</text>
</comment>
<dbReference type="EMBL" id="PCRP01000052">
    <property type="protein sequence ID" value="PIP23459.1"/>
    <property type="molecule type" value="Genomic_DNA"/>
</dbReference>
<dbReference type="AlphaFoldDB" id="A0A2G9YW93"/>
<sequence>MKAEVIEIDTSGTRFGPAIRIRLIPETLGEENILRGLASDFHRGEGATKWIVDDKDGTRLIRFDFDDRKGAHPILLLPPVGAKNLDIEIFFREELLRSLV</sequence>
<gene>
    <name evidence="1" type="ORF">COX36_03215</name>
</gene>
<accession>A0A2G9YW93</accession>
<proteinExistence type="predicted"/>
<dbReference type="Proteomes" id="UP000230273">
    <property type="component" value="Unassembled WGS sequence"/>
</dbReference>
<protein>
    <submittedName>
        <fullName evidence="1">Uncharacterized protein</fullName>
    </submittedName>
</protein>
<organism evidence="1 2">
    <name type="scientific">Candidatus Nealsonbacteria bacterium CG23_combo_of_CG06-09_8_20_14_all_38_19</name>
    <dbReference type="NCBI Taxonomy" id="1974721"/>
    <lineage>
        <taxon>Bacteria</taxon>
        <taxon>Candidatus Nealsoniibacteriota</taxon>
    </lineage>
</organism>
<evidence type="ECO:0000313" key="1">
    <source>
        <dbReference type="EMBL" id="PIP23459.1"/>
    </source>
</evidence>